<organism evidence="2">
    <name type="scientific">marine metagenome</name>
    <dbReference type="NCBI Taxonomy" id="408172"/>
    <lineage>
        <taxon>unclassified sequences</taxon>
        <taxon>metagenomes</taxon>
        <taxon>ecological metagenomes</taxon>
    </lineage>
</organism>
<feature type="compositionally biased region" description="Basic and acidic residues" evidence="1">
    <location>
        <begin position="61"/>
        <end position="72"/>
    </location>
</feature>
<gene>
    <name evidence="2" type="ORF">METZ01_LOCUS272823</name>
</gene>
<feature type="compositionally biased region" description="Polar residues" evidence="1">
    <location>
        <begin position="37"/>
        <end position="51"/>
    </location>
</feature>
<dbReference type="AlphaFoldDB" id="A0A382K711"/>
<evidence type="ECO:0000313" key="2">
    <source>
        <dbReference type="EMBL" id="SVC19969.1"/>
    </source>
</evidence>
<dbReference type="EMBL" id="UINC01078669">
    <property type="protein sequence ID" value="SVC19969.1"/>
    <property type="molecule type" value="Genomic_DNA"/>
</dbReference>
<evidence type="ECO:0000256" key="1">
    <source>
        <dbReference type="SAM" id="MobiDB-lite"/>
    </source>
</evidence>
<feature type="region of interest" description="Disordered" evidence="1">
    <location>
        <begin position="1"/>
        <end position="72"/>
    </location>
</feature>
<reference evidence="2" key="1">
    <citation type="submission" date="2018-05" db="EMBL/GenBank/DDBJ databases">
        <authorList>
            <person name="Lanie J.A."/>
            <person name="Ng W.-L."/>
            <person name="Kazmierczak K.M."/>
            <person name="Andrzejewski T.M."/>
            <person name="Davidsen T.M."/>
            <person name="Wayne K.J."/>
            <person name="Tettelin H."/>
            <person name="Glass J.I."/>
            <person name="Rusch D."/>
            <person name="Podicherti R."/>
            <person name="Tsui H.-C.T."/>
            <person name="Winkler M.E."/>
        </authorList>
    </citation>
    <scope>NUCLEOTIDE SEQUENCE</scope>
</reference>
<proteinExistence type="predicted"/>
<protein>
    <submittedName>
        <fullName evidence="2">Uncharacterized protein</fullName>
    </submittedName>
</protein>
<name>A0A382K711_9ZZZZ</name>
<feature type="compositionally biased region" description="Basic and acidic residues" evidence="1">
    <location>
        <begin position="1"/>
        <end position="13"/>
    </location>
</feature>
<accession>A0A382K711</accession>
<sequence>MSDNETLRIEEIMGRLGKQGKKKKQEEKARGGYGDSPDTSSYANPYNSRLTDPSAINRFLSPRERLMKKTEDQGIRLRQDWTALHRK</sequence>